<keyword evidence="7 9" id="KW-0560">Oxidoreductase</keyword>
<keyword evidence="4" id="KW-0479">Metal-binding</keyword>
<accession>A0A9P8TUS7</accession>
<proteinExistence type="inferred from homology"/>
<dbReference type="Gene3D" id="3.40.50.970">
    <property type="match status" value="1"/>
</dbReference>
<dbReference type="CDD" id="cd02000">
    <property type="entry name" value="TPP_E1_PDC_ADC_BCADC"/>
    <property type="match status" value="1"/>
</dbReference>
<dbReference type="GO" id="GO:0046872">
    <property type="term" value="F:metal ion binding"/>
    <property type="evidence" value="ECO:0007669"/>
    <property type="project" value="UniProtKB-KW"/>
</dbReference>
<dbReference type="Proteomes" id="UP000827724">
    <property type="component" value="Unassembled WGS sequence"/>
</dbReference>
<evidence type="ECO:0000256" key="9">
    <source>
        <dbReference type="RuleBase" id="RU365014"/>
    </source>
</evidence>
<evidence type="ECO:0000256" key="2">
    <source>
        <dbReference type="ARBA" id="ARBA00004305"/>
    </source>
</evidence>
<evidence type="ECO:0000256" key="1">
    <source>
        <dbReference type="ARBA" id="ARBA00001964"/>
    </source>
</evidence>
<sequence>MLNPLQMSSRVLQRASPSLRRLAASRKPCLSVVSNPIRTAGSLSQRPNSGFVSFPGALKSSFTSSLKFETPDSYTALPTYRVVDQDGQVVDPSFSPDIADEAVIKLYKDMLFISIMDLIMFDAQRQGRISFYMVSAGEEAVSVGTSSVLDKEDVVFCQYREQGIFKERGFTTEQFMSQLFANKNDSGRGRNMPIHYGCKPLNIVSALGSRVATNRLTLVVKHTVSSPLATQLPQASGAAYALKLQRLQDPNAKPRVAVAFFGEGAASEGDFHAALNIAATRSCPVVFICRNNGYAISTPTLDQYRGDGIASRGIGYGIDTIRIDGNDIWAVREATKKAREMALQGGGKPVLIEAMTYRVSHHSTSDDSFAYRARVEVEDWKRRDNPLTRLRKWMEAKGCWDETMEKETRASLRREILKAFAEAEREKKPPISSMFEDVYEELTDDLKEQMGQLRAMLEAYPEEYDIGSYDGGIDSLEGEMGRR</sequence>
<evidence type="ECO:0000256" key="4">
    <source>
        <dbReference type="ARBA" id="ARBA00022723"/>
    </source>
</evidence>
<dbReference type="InterPro" id="IPR050771">
    <property type="entry name" value="Alpha-ketoacid_DH_E1_comp"/>
</dbReference>
<keyword evidence="6" id="KW-0630">Potassium</keyword>
<dbReference type="OrthoDB" id="3845at2759"/>
<evidence type="ECO:0000259" key="10">
    <source>
        <dbReference type="Pfam" id="PF00676"/>
    </source>
</evidence>
<comment type="caution">
    <text evidence="11">The sequence shown here is derived from an EMBL/GenBank/DDBJ whole genome shotgun (WGS) entry which is preliminary data.</text>
</comment>
<dbReference type="InterPro" id="IPR029061">
    <property type="entry name" value="THDP-binding"/>
</dbReference>
<dbReference type="GO" id="GO:0003863">
    <property type="term" value="F:branched-chain 2-oxo acid dehydrogenase activity"/>
    <property type="evidence" value="ECO:0007669"/>
    <property type="project" value="UniProtKB-EC"/>
</dbReference>
<reference evidence="11" key="1">
    <citation type="submission" date="2021-08" db="EMBL/GenBank/DDBJ databases">
        <title>Chromosome-Level Trichoderma cornu-damae using Hi-C Data.</title>
        <authorList>
            <person name="Kim C.S."/>
        </authorList>
    </citation>
    <scope>NUCLEOTIDE SEQUENCE</scope>
    <source>
        <strain evidence="11">KA19-0412C</strain>
    </source>
</reference>
<evidence type="ECO:0000313" key="11">
    <source>
        <dbReference type="EMBL" id="KAH6608826.1"/>
    </source>
</evidence>
<evidence type="ECO:0000256" key="5">
    <source>
        <dbReference type="ARBA" id="ARBA00022946"/>
    </source>
</evidence>
<keyword evidence="8" id="KW-0496">Mitochondrion</keyword>
<evidence type="ECO:0000256" key="7">
    <source>
        <dbReference type="ARBA" id="ARBA00023002"/>
    </source>
</evidence>
<comment type="cofactor">
    <cofactor evidence="1 9">
        <name>thiamine diphosphate</name>
        <dbReference type="ChEBI" id="CHEBI:58937"/>
    </cofactor>
</comment>
<keyword evidence="5" id="KW-0809">Transit peptide</keyword>
<evidence type="ECO:0000256" key="6">
    <source>
        <dbReference type="ARBA" id="ARBA00022958"/>
    </source>
</evidence>
<dbReference type="GO" id="GO:0005759">
    <property type="term" value="C:mitochondrial matrix"/>
    <property type="evidence" value="ECO:0007669"/>
    <property type="project" value="UniProtKB-SubCell"/>
</dbReference>
<dbReference type="SUPFAM" id="SSF52518">
    <property type="entry name" value="Thiamin diphosphate-binding fold (THDP-binding)"/>
    <property type="match status" value="1"/>
</dbReference>
<comment type="subcellular location">
    <subcellularLocation>
        <location evidence="2">Mitochondrion matrix</location>
    </subcellularLocation>
</comment>
<dbReference type="Pfam" id="PF00676">
    <property type="entry name" value="E1_dh"/>
    <property type="match status" value="1"/>
</dbReference>
<evidence type="ECO:0000256" key="3">
    <source>
        <dbReference type="ARBA" id="ARBA00008646"/>
    </source>
</evidence>
<dbReference type="InterPro" id="IPR001017">
    <property type="entry name" value="DH_E1"/>
</dbReference>
<keyword evidence="9" id="KW-0786">Thiamine pyrophosphate</keyword>
<dbReference type="PANTHER" id="PTHR43380">
    <property type="entry name" value="2-OXOISOVALERATE DEHYDROGENASE SUBUNIT ALPHA, MITOCHONDRIAL"/>
    <property type="match status" value="1"/>
</dbReference>
<dbReference type="FunFam" id="3.40.50.970:FF:000015">
    <property type="entry name" value="2-oxoisovalerate dehydrogenase subunit alpha"/>
    <property type="match status" value="1"/>
</dbReference>
<keyword evidence="12" id="KW-1185">Reference proteome</keyword>
<name>A0A9P8TUS7_9HYPO</name>
<dbReference type="GO" id="GO:0009083">
    <property type="term" value="P:branched-chain amino acid catabolic process"/>
    <property type="evidence" value="ECO:0007669"/>
    <property type="project" value="TreeGrafter"/>
</dbReference>
<protein>
    <recommendedName>
        <fullName evidence="9">2-oxoisovalerate dehydrogenase subunit alpha</fullName>
        <ecNumber evidence="9">1.2.4.4</ecNumber>
    </recommendedName>
    <alternativeName>
        <fullName evidence="9">Branched-chain alpha-keto acid dehydrogenase E1 component alpha chain</fullName>
    </alternativeName>
</protein>
<evidence type="ECO:0000256" key="8">
    <source>
        <dbReference type="ARBA" id="ARBA00023128"/>
    </source>
</evidence>
<gene>
    <name evidence="11" type="ORF">Trco_002172</name>
</gene>
<feature type="domain" description="Dehydrogenase E1 component" evidence="10">
    <location>
        <begin position="108"/>
        <end position="431"/>
    </location>
</feature>
<dbReference type="EMBL" id="JAIWOZ010000002">
    <property type="protein sequence ID" value="KAH6608826.1"/>
    <property type="molecule type" value="Genomic_DNA"/>
</dbReference>
<comment type="catalytic activity">
    <reaction evidence="9">
        <text>N(6)-[(R)-lipoyl]-L-lysyl-[protein] + 3-methyl-2-oxobutanoate + H(+) = N(6)-[(R)-S(8)-2-methylpropanoyldihydrolipoyl]-L-lysyl-[protein] + CO2</text>
        <dbReference type="Rhea" id="RHEA:13457"/>
        <dbReference type="Rhea" id="RHEA-COMP:10474"/>
        <dbReference type="Rhea" id="RHEA-COMP:10497"/>
        <dbReference type="ChEBI" id="CHEBI:11851"/>
        <dbReference type="ChEBI" id="CHEBI:15378"/>
        <dbReference type="ChEBI" id="CHEBI:16526"/>
        <dbReference type="ChEBI" id="CHEBI:83099"/>
        <dbReference type="ChEBI" id="CHEBI:83142"/>
        <dbReference type="EC" id="1.2.4.4"/>
    </reaction>
</comment>
<comment type="similarity">
    <text evidence="3 9">Belongs to the BCKDHA family.</text>
</comment>
<dbReference type="EC" id="1.2.4.4" evidence="9"/>
<dbReference type="PANTHER" id="PTHR43380:SF1">
    <property type="entry name" value="2-OXOISOVALERATE DEHYDROGENASE SUBUNIT ALPHA, MITOCHONDRIAL"/>
    <property type="match status" value="1"/>
</dbReference>
<organism evidence="11 12">
    <name type="scientific">Trichoderma cornu-damae</name>
    <dbReference type="NCBI Taxonomy" id="654480"/>
    <lineage>
        <taxon>Eukaryota</taxon>
        <taxon>Fungi</taxon>
        <taxon>Dikarya</taxon>
        <taxon>Ascomycota</taxon>
        <taxon>Pezizomycotina</taxon>
        <taxon>Sordariomycetes</taxon>
        <taxon>Hypocreomycetidae</taxon>
        <taxon>Hypocreales</taxon>
        <taxon>Hypocreaceae</taxon>
        <taxon>Trichoderma</taxon>
    </lineage>
</organism>
<evidence type="ECO:0000313" key="12">
    <source>
        <dbReference type="Proteomes" id="UP000827724"/>
    </source>
</evidence>
<comment type="function">
    <text evidence="9">The branched-chain alpha-keto dehydrogenase complex catalyzes the overall conversion of alpha-keto acids to acyl-CoA and CO(2). It contains multiple copies of three enzymatic components: branched-chain alpha-keto acid decarboxylase (E1), lipoamide acyltransferase (E2) and lipoamide dehydrogenase (E3).</text>
</comment>
<dbReference type="AlphaFoldDB" id="A0A9P8TUS7"/>